<proteinExistence type="predicted"/>
<keyword evidence="3" id="KW-1185">Reference proteome</keyword>
<organism evidence="2 3">
    <name type="scientific">Chitinimonas prasina</name>
    <dbReference type="NCBI Taxonomy" id="1434937"/>
    <lineage>
        <taxon>Bacteria</taxon>
        <taxon>Pseudomonadati</taxon>
        <taxon>Pseudomonadota</taxon>
        <taxon>Betaproteobacteria</taxon>
        <taxon>Neisseriales</taxon>
        <taxon>Chitinibacteraceae</taxon>
        <taxon>Chitinimonas</taxon>
    </lineage>
</organism>
<gene>
    <name evidence="2" type="ORF">GCM10007907_31380</name>
</gene>
<dbReference type="InterPro" id="IPR008136">
    <property type="entry name" value="CinA_C"/>
</dbReference>
<protein>
    <recommendedName>
        <fullName evidence="1">CinA C-terminal domain-containing protein</fullName>
    </recommendedName>
</protein>
<dbReference type="Proteomes" id="UP001156706">
    <property type="component" value="Unassembled WGS sequence"/>
</dbReference>
<evidence type="ECO:0000259" key="1">
    <source>
        <dbReference type="Pfam" id="PF02464"/>
    </source>
</evidence>
<dbReference type="NCBIfam" id="TIGR00199">
    <property type="entry name" value="PncC_domain"/>
    <property type="match status" value="1"/>
</dbReference>
<name>A0ABQ5YKY9_9NEIS</name>
<accession>A0ABQ5YKY9</accession>
<dbReference type="RefSeq" id="WP_284197426.1">
    <property type="nucleotide sequence ID" value="NZ_BSOG01000004.1"/>
</dbReference>
<reference evidence="3" key="1">
    <citation type="journal article" date="2019" name="Int. J. Syst. Evol. Microbiol.">
        <title>The Global Catalogue of Microorganisms (GCM) 10K type strain sequencing project: providing services to taxonomists for standard genome sequencing and annotation.</title>
        <authorList>
            <consortium name="The Broad Institute Genomics Platform"/>
            <consortium name="The Broad Institute Genome Sequencing Center for Infectious Disease"/>
            <person name="Wu L."/>
            <person name="Ma J."/>
        </authorList>
    </citation>
    <scope>NUCLEOTIDE SEQUENCE [LARGE SCALE GENOMIC DNA]</scope>
    <source>
        <strain evidence="3">NBRC 110044</strain>
    </source>
</reference>
<dbReference type="SUPFAM" id="SSF142433">
    <property type="entry name" value="CinA-like"/>
    <property type="match status" value="1"/>
</dbReference>
<dbReference type="Pfam" id="PF02464">
    <property type="entry name" value="CinA"/>
    <property type="match status" value="1"/>
</dbReference>
<dbReference type="EMBL" id="BSOG01000004">
    <property type="protein sequence ID" value="GLR14348.1"/>
    <property type="molecule type" value="Genomic_DNA"/>
</dbReference>
<evidence type="ECO:0000313" key="3">
    <source>
        <dbReference type="Proteomes" id="UP001156706"/>
    </source>
</evidence>
<dbReference type="InterPro" id="IPR036653">
    <property type="entry name" value="CinA-like_C"/>
</dbReference>
<sequence length="166" mass="16741">MTTTSLAEALGLALLARGWRVTAAESCTGGGIASAITDIPGSSAWFDMAFVTYSNAAKQQLVGVPAAVLVQHGAVSEVVARQMAEGALTAAGADLAVAVSGIAGPSGGSADKPVGMVCFAWATSTGTDAETRHFSGDRASVRLQTVQYALAGLLARCAPYQDEHLA</sequence>
<feature type="domain" description="CinA C-terminal" evidence="1">
    <location>
        <begin position="4"/>
        <end position="154"/>
    </location>
</feature>
<evidence type="ECO:0000313" key="2">
    <source>
        <dbReference type="EMBL" id="GLR14348.1"/>
    </source>
</evidence>
<comment type="caution">
    <text evidence="2">The sequence shown here is derived from an EMBL/GenBank/DDBJ whole genome shotgun (WGS) entry which is preliminary data.</text>
</comment>
<dbReference type="Gene3D" id="3.90.950.20">
    <property type="entry name" value="CinA-like"/>
    <property type="match status" value="1"/>
</dbReference>